<dbReference type="GO" id="GO:0005829">
    <property type="term" value="C:cytosol"/>
    <property type="evidence" value="ECO:0007669"/>
    <property type="project" value="TreeGrafter"/>
</dbReference>
<protein>
    <submittedName>
        <fullName evidence="6">Cysteine--tRNA ligase</fullName>
        <ecNumber evidence="6">6.1.1.16</ecNumber>
    </submittedName>
</protein>
<gene>
    <name evidence="6" type="ordered locus">Acel_1446</name>
</gene>
<dbReference type="Proteomes" id="UP000008221">
    <property type="component" value="Chromosome"/>
</dbReference>
<dbReference type="SUPFAM" id="SSF52374">
    <property type="entry name" value="Nucleotidylyl transferase"/>
    <property type="match status" value="1"/>
</dbReference>
<dbReference type="GO" id="GO:0005524">
    <property type="term" value="F:ATP binding"/>
    <property type="evidence" value="ECO:0007669"/>
    <property type="project" value="UniProtKB-KW"/>
</dbReference>
<keyword evidence="3" id="KW-0547">Nucleotide-binding</keyword>
<dbReference type="InParanoid" id="A0LUV8"/>
<dbReference type="GO" id="GO:0006423">
    <property type="term" value="P:cysteinyl-tRNA aminoacylation"/>
    <property type="evidence" value="ECO:0007669"/>
    <property type="project" value="TreeGrafter"/>
</dbReference>
<dbReference type="KEGG" id="ace:Acel_1446"/>
<sequence length="373" mass="40335">MTLALDEQLRPLRLAGTALPTVGKVRMYVCGVTPYDVTHLGHAATYIWVDVLTRLLRQLGTDVEVCRNVTDVDDVLLDAARRAGASYDAFAAVQQFHFEQDMAALGVRPPTHEPRAHNFVRNVVSLAAGLVDAGKAYVRNGSVYFRGADVPVRAGLSADEARQLAAEFNDEPDDPAKENPFDVAIWRASGEGVPAWPSPWGPGRPGWHAECAAMAMTVFGPALDIHAGGADLRFPHHAYEAALAEALTGVRPFARTWLRVGMVHHGGRKMAKSAGNLVLVSDLLAAHPAAALRMYVVHRRWPQPWEFDARELQRAEADVDALFTAAARPGRSDGREAVLAALRDDLDVPTAFQVAVDEGGAAARLLVDVLGLR</sequence>
<reference evidence="6 7" key="1">
    <citation type="journal article" date="2009" name="Genome Res.">
        <title>Complete genome of the cellulolytic thermophile Acidothermus cellulolyticus 11B provides insights into its ecophysiological and evolutionary adaptations.</title>
        <authorList>
            <person name="Barabote R.D."/>
            <person name="Xie G."/>
            <person name="Leu D.H."/>
            <person name="Normand P."/>
            <person name="Necsulea A."/>
            <person name="Daubin V."/>
            <person name="Medigue C."/>
            <person name="Adney W.S."/>
            <person name="Xu X.C."/>
            <person name="Lapidus A."/>
            <person name="Parales R.E."/>
            <person name="Detter C."/>
            <person name="Pujic P."/>
            <person name="Bruce D."/>
            <person name="Lavire C."/>
            <person name="Challacombe J.F."/>
            <person name="Brettin T.S."/>
            <person name="Berry A.M."/>
        </authorList>
    </citation>
    <scope>NUCLEOTIDE SEQUENCE [LARGE SCALE GENOMIC DNA]</scope>
    <source>
        <strain evidence="7">ATCC 43068 / DSM 8971 / 11B</strain>
    </source>
</reference>
<dbReference type="InterPro" id="IPR024909">
    <property type="entry name" value="Cys-tRNA/MSH_ligase"/>
</dbReference>
<evidence type="ECO:0000313" key="7">
    <source>
        <dbReference type="Proteomes" id="UP000008221"/>
    </source>
</evidence>
<accession>A0LUV8</accession>
<organism evidence="6 7">
    <name type="scientific">Acidothermus cellulolyticus (strain ATCC 43068 / DSM 8971 / 11B)</name>
    <dbReference type="NCBI Taxonomy" id="351607"/>
    <lineage>
        <taxon>Bacteria</taxon>
        <taxon>Bacillati</taxon>
        <taxon>Actinomycetota</taxon>
        <taxon>Actinomycetes</taxon>
        <taxon>Acidothermales</taxon>
        <taxon>Acidothermaceae</taxon>
        <taxon>Acidothermus</taxon>
    </lineage>
</organism>
<dbReference type="RefSeq" id="WP_011720281.1">
    <property type="nucleotide sequence ID" value="NC_008578.1"/>
</dbReference>
<name>A0LUV8_ACIC1</name>
<dbReference type="PANTHER" id="PTHR10890:SF3">
    <property type="entry name" value="CYSTEINE--TRNA LIGASE, CYTOPLASMIC"/>
    <property type="match status" value="1"/>
</dbReference>
<keyword evidence="7" id="KW-1185">Reference proteome</keyword>
<dbReference type="eggNOG" id="COG0215">
    <property type="taxonomic scope" value="Bacteria"/>
</dbReference>
<dbReference type="InterPro" id="IPR014729">
    <property type="entry name" value="Rossmann-like_a/b/a_fold"/>
</dbReference>
<dbReference type="PRINTS" id="PR00983">
    <property type="entry name" value="TRNASYNTHCYS"/>
</dbReference>
<proteinExistence type="predicted"/>
<dbReference type="EC" id="6.1.1.16" evidence="6"/>
<dbReference type="EMBL" id="CP000481">
    <property type="protein sequence ID" value="ABK53218.1"/>
    <property type="molecule type" value="Genomic_DNA"/>
</dbReference>
<comment type="subunit">
    <text evidence="1">Monomer.</text>
</comment>
<dbReference type="Gene3D" id="3.40.50.620">
    <property type="entry name" value="HUPs"/>
    <property type="match status" value="1"/>
</dbReference>
<evidence type="ECO:0000259" key="5">
    <source>
        <dbReference type="Pfam" id="PF01406"/>
    </source>
</evidence>
<evidence type="ECO:0000256" key="3">
    <source>
        <dbReference type="ARBA" id="ARBA00022741"/>
    </source>
</evidence>
<dbReference type="GO" id="GO:0004817">
    <property type="term" value="F:cysteine-tRNA ligase activity"/>
    <property type="evidence" value="ECO:0007669"/>
    <property type="project" value="UniProtKB-EC"/>
</dbReference>
<evidence type="ECO:0000256" key="4">
    <source>
        <dbReference type="ARBA" id="ARBA00022840"/>
    </source>
</evidence>
<keyword evidence="2 6" id="KW-0436">Ligase</keyword>
<dbReference type="HOGENOM" id="CLU_013528_0_0_11"/>
<evidence type="ECO:0000313" key="6">
    <source>
        <dbReference type="EMBL" id="ABK53218.1"/>
    </source>
</evidence>
<evidence type="ECO:0000256" key="2">
    <source>
        <dbReference type="ARBA" id="ARBA00022598"/>
    </source>
</evidence>
<dbReference type="PANTHER" id="PTHR10890">
    <property type="entry name" value="CYSTEINYL-TRNA SYNTHETASE"/>
    <property type="match status" value="1"/>
</dbReference>
<dbReference type="InterPro" id="IPR032678">
    <property type="entry name" value="tRNA-synt_1_cat_dom"/>
</dbReference>
<dbReference type="STRING" id="351607.Acel_1446"/>
<dbReference type="Pfam" id="PF01406">
    <property type="entry name" value="tRNA-synt_1e"/>
    <property type="match status" value="1"/>
</dbReference>
<keyword evidence="4" id="KW-0067">ATP-binding</keyword>
<evidence type="ECO:0000256" key="1">
    <source>
        <dbReference type="ARBA" id="ARBA00011245"/>
    </source>
</evidence>
<dbReference type="AlphaFoldDB" id="A0LUV8"/>
<feature type="domain" description="tRNA synthetases class I catalytic" evidence="5">
    <location>
        <begin position="23"/>
        <end position="316"/>
    </location>
</feature>